<dbReference type="PANTHER" id="PTHR30329:SF21">
    <property type="entry name" value="LIPOPROTEIN YIAD-RELATED"/>
    <property type="match status" value="1"/>
</dbReference>
<dbReference type="PANTHER" id="PTHR30329">
    <property type="entry name" value="STATOR ELEMENT OF FLAGELLAR MOTOR COMPLEX"/>
    <property type="match status" value="1"/>
</dbReference>
<dbReference type="AlphaFoldDB" id="A0A327QXI6"/>
<organism evidence="7 8">
    <name type="scientific">Chitinophaga skermanii</name>
    <dbReference type="NCBI Taxonomy" id="331697"/>
    <lineage>
        <taxon>Bacteria</taxon>
        <taxon>Pseudomonadati</taxon>
        <taxon>Bacteroidota</taxon>
        <taxon>Chitinophagia</taxon>
        <taxon>Chitinophagales</taxon>
        <taxon>Chitinophagaceae</taxon>
        <taxon>Chitinophaga</taxon>
    </lineage>
</organism>
<dbReference type="Pfam" id="PF13620">
    <property type="entry name" value="CarboxypepD_reg"/>
    <property type="match status" value="1"/>
</dbReference>
<evidence type="ECO:0000256" key="4">
    <source>
        <dbReference type="PROSITE-ProRule" id="PRU00473"/>
    </source>
</evidence>
<evidence type="ECO:0000256" key="5">
    <source>
        <dbReference type="SAM" id="SignalP"/>
    </source>
</evidence>
<dbReference type="CDD" id="cd07185">
    <property type="entry name" value="OmpA_C-like"/>
    <property type="match status" value="1"/>
</dbReference>
<feature type="signal peptide" evidence="5">
    <location>
        <begin position="1"/>
        <end position="24"/>
    </location>
</feature>
<evidence type="ECO:0000259" key="6">
    <source>
        <dbReference type="PROSITE" id="PS51123"/>
    </source>
</evidence>
<keyword evidence="8" id="KW-1185">Reference proteome</keyword>
<dbReference type="GO" id="GO:0009279">
    <property type="term" value="C:cell outer membrane"/>
    <property type="evidence" value="ECO:0007669"/>
    <property type="project" value="UniProtKB-SubCell"/>
</dbReference>
<evidence type="ECO:0000313" key="7">
    <source>
        <dbReference type="EMBL" id="RAJ08675.1"/>
    </source>
</evidence>
<evidence type="ECO:0000256" key="3">
    <source>
        <dbReference type="ARBA" id="ARBA00023237"/>
    </source>
</evidence>
<feature type="domain" description="OmpA-like" evidence="6">
    <location>
        <begin position="530"/>
        <end position="653"/>
    </location>
</feature>
<dbReference type="OrthoDB" id="9809364at2"/>
<dbReference type="InterPro" id="IPR036737">
    <property type="entry name" value="OmpA-like_sf"/>
</dbReference>
<dbReference type="SUPFAM" id="SSF103088">
    <property type="entry name" value="OmpA-like"/>
    <property type="match status" value="1"/>
</dbReference>
<evidence type="ECO:0000256" key="2">
    <source>
        <dbReference type="ARBA" id="ARBA00023136"/>
    </source>
</evidence>
<dbReference type="PROSITE" id="PS51123">
    <property type="entry name" value="OMPA_2"/>
    <property type="match status" value="1"/>
</dbReference>
<dbReference type="RefSeq" id="WP_111596799.1">
    <property type="nucleotide sequence ID" value="NZ_QLLL01000002.1"/>
</dbReference>
<dbReference type="InterPro" id="IPR011659">
    <property type="entry name" value="WD40"/>
</dbReference>
<dbReference type="Pfam" id="PF07676">
    <property type="entry name" value="PD40"/>
    <property type="match status" value="1"/>
</dbReference>
<keyword evidence="3" id="KW-0998">Cell outer membrane</keyword>
<keyword evidence="5" id="KW-0732">Signal</keyword>
<dbReference type="InterPro" id="IPR006665">
    <property type="entry name" value="OmpA-like"/>
</dbReference>
<reference evidence="7 8" key="1">
    <citation type="submission" date="2018-06" db="EMBL/GenBank/DDBJ databases">
        <title>Genomic Encyclopedia of Archaeal and Bacterial Type Strains, Phase II (KMG-II): from individual species to whole genera.</title>
        <authorList>
            <person name="Goeker M."/>
        </authorList>
    </citation>
    <scope>NUCLEOTIDE SEQUENCE [LARGE SCALE GENOMIC DNA]</scope>
    <source>
        <strain evidence="7 8">DSM 23857</strain>
    </source>
</reference>
<accession>A0A327QXI6</accession>
<proteinExistence type="predicted"/>
<comment type="caution">
    <text evidence="7">The sequence shown here is derived from an EMBL/GenBank/DDBJ whole genome shotgun (WGS) entry which is preliminary data.</text>
</comment>
<evidence type="ECO:0000313" key="8">
    <source>
        <dbReference type="Proteomes" id="UP000249547"/>
    </source>
</evidence>
<dbReference type="InterPro" id="IPR011990">
    <property type="entry name" value="TPR-like_helical_dom_sf"/>
</dbReference>
<dbReference type="PRINTS" id="PR01021">
    <property type="entry name" value="OMPADOMAIN"/>
</dbReference>
<name>A0A327QXI6_9BACT</name>
<evidence type="ECO:0000256" key="1">
    <source>
        <dbReference type="ARBA" id="ARBA00004442"/>
    </source>
</evidence>
<dbReference type="InterPro" id="IPR006664">
    <property type="entry name" value="OMP_bac"/>
</dbReference>
<keyword evidence="2 4" id="KW-0472">Membrane</keyword>
<dbReference type="SUPFAM" id="SSF49464">
    <property type="entry name" value="Carboxypeptidase regulatory domain-like"/>
    <property type="match status" value="1"/>
</dbReference>
<protein>
    <submittedName>
        <fullName evidence="7">WD40 repeat protein</fullName>
    </submittedName>
</protein>
<dbReference type="EMBL" id="QLLL01000002">
    <property type="protein sequence ID" value="RAJ08675.1"/>
    <property type="molecule type" value="Genomic_DNA"/>
</dbReference>
<gene>
    <name evidence="7" type="ORF">LX64_01329</name>
</gene>
<sequence>MRVRLSPIIMAIAGTLLLHKPVSAQYVITEAHKAYNLYNFSKAKSLYGKAFDKKETPAAARGAADSYRLTKDYINAEFWYQKLWKVKGYTPADELHYAGILMNNSQYSAAAEHLRNYIAAVPTDQRAKNMLLGCDSAQHWIDHPREGDMENMAALNSKYSDWSLAMYKGKFIFASDRPYDSVRKTGFFEQTTIKKRLYTWTGDAYLHLYESDGKDPKTTKLLERRYVNGDYHSASASYTDSLNKMYLSITRFIRKPSSVVGKDSVYTMNIGVKEIDGTGGKEKVKILPFNKMLAFSAGDPWINPTGDTLYFISAQGPDAKGGTDIYYSVKGTGSWGTPVNLGPSINTEGNERTPYFDEKGKFYFASDGHPGLGGLDIYAAVKDKKGDWKIQNLGTPVNTAHDDFAPARFDNVLYLSSNRKGGAGSDDIYRFLAVEPPPPPVIVFDLVGTVFDNKTRKPLVNATIKLKNMTTGIIIDTLTNEKGEYHIPLDSVTDYAVKVSLKGYTNIPAVNISTNGLKETTTIKQDLELEKTVIGKPIKIENIYFDLGKADIRPDAAKELDKLIAILEENPTWVIELGSHTDSRAADAFNMALSQRRANATVAYLIKQGIPAKRLRAKGYGETKLVNKCANGVKCSEADHQANRRTEFMIISN</sequence>
<dbReference type="Proteomes" id="UP000249547">
    <property type="component" value="Unassembled WGS sequence"/>
</dbReference>
<dbReference type="Gene3D" id="1.25.40.10">
    <property type="entry name" value="Tetratricopeptide repeat domain"/>
    <property type="match status" value="1"/>
</dbReference>
<comment type="subcellular location">
    <subcellularLocation>
        <location evidence="1">Cell outer membrane</location>
    </subcellularLocation>
</comment>
<dbReference type="Gene3D" id="3.30.1330.60">
    <property type="entry name" value="OmpA-like domain"/>
    <property type="match status" value="1"/>
</dbReference>
<dbReference type="Gene3D" id="2.60.40.1120">
    <property type="entry name" value="Carboxypeptidase-like, regulatory domain"/>
    <property type="match status" value="1"/>
</dbReference>
<dbReference type="InterPro" id="IPR050330">
    <property type="entry name" value="Bact_OuterMem_StrucFunc"/>
</dbReference>
<dbReference type="SUPFAM" id="SSF82171">
    <property type="entry name" value="DPP6 N-terminal domain-like"/>
    <property type="match status" value="1"/>
</dbReference>
<dbReference type="SUPFAM" id="SSF48452">
    <property type="entry name" value="TPR-like"/>
    <property type="match status" value="1"/>
</dbReference>
<dbReference type="InterPro" id="IPR008969">
    <property type="entry name" value="CarboxyPept-like_regulatory"/>
</dbReference>
<dbReference type="Pfam" id="PF00691">
    <property type="entry name" value="OmpA"/>
    <property type="match status" value="1"/>
</dbReference>
<feature type="chain" id="PRO_5016435433" evidence="5">
    <location>
        <begin position="25"/>
        <end position="653"/>
    </location>
</feature>